<evidence type="ECO:0000259" key="3">
    <source>
        <dbReference type="Pfam" id="PF22725"/>
    </source>
</evidence>
<evidence type="ECO:0000259" key="2">
    <source>
        <dbReference type="Pfam" id="PF01408"/>
    </source>
</evidence>
<dbReference type="InterPro" id="IPR036291">
    <property type="entry name" value="NAD(P)-bd_dom_sf"/>
</dbReference>
<feature type="domain" description="Gfo/Idh/MocA-like oxidoreductase N-terminal" evidence="2">
    <location>
        <begin position="5"/>
        <end position="122"/>
    </location>
</feature>
<keyword evidence="1" id="KW-0560">Oxidoreductase</keyword>
<dbReference type="AlphaFoldDB" id="A0AAX1SE72"/>
<sequence length="373" mass="41503">MNKKINIGIAGLGFGKEFIQIYQRHPNVDKVAICARTPETLDQVGNEFHIEESLRFTDIDAMIACDALDAIHIVTPIHDHAPQTLKALNAGKHVACTVPMATTLEECQAIVEASQKNKTYYMMMETAVYTREYLYVQELVKSGKLGRMQFIRGSHMQNMGLEGWPQYWLGLPPFHYGTHAIAPLSYILDKDIDTVVCHGSGRVQESLAGRYGSPFAVETCTMTFTDSHVRAETTRSLYDTVRQYRESFDIYGDKLACEWAQIEDEGICLFEGGEQARRIQVPDVLAGLPESIQCFTKREQIIDANHVSFIQGAGHGGSHPHLVHEFVSAITEGRQPAVGAVRAANITCAGICAHESAMRDGQKISLPDFTRRK</sequence>
<keyword evidence="6" id="KW-1185">Reference proteome</keyword>
<dbReference type="SUPFAM" id="SSF51735">
    <property type="entry name" value="NAD(P)-binding Rossmann-fold domains"/>
    <property type="match status" value="1"/>
</dbReference>
<dbReference type="PANTHER" id="PTHR43818:SF11">
    <property type="entry name" value="BCDNA.GH03377"/>
    <property type="match status" value="1"/>
</dbReference>
<dbReference type="RefSeq" id="WP_117561878.1">
    <property type="nucleotide sequence ID" value="NZ_JAAITT010000010.1"/>
</dbReference>
<evidence type="ECO:0000313" key="5">
    <source>
        <dbReference type="EMBL" id="NSJ48824.1"/>
    </source>
</evidence>
<dbReference type="GO" id="GO:0016491">
    <property type="term" value="F:oxidoreductase activity"/>
    <property type="evidence" value="ECO:0007669"/>
    <property type="project" value="UniProtKB-KW"/>
</dbReference>
<reference evidence="5 6" key="1">
    <citation type="journal article" date="2020" name="Cell Host Microbe">
        <title>Functional and Genomic Variation between Human-Derived Isolates of Lachnospiraceae Reveals Inter- and Intra-Species Diversity.</title>
        <authorList>
            <person name="Sorbara M.T."/>
            <person name="Littmann E.R."/>
            <person name="Fontana E."/>
            <person name="Moody T.U."/>
            <person name="Kohout C.E."/>
            <person name="Gjonbalaj M."/>
            <person name="Eaton V."/>
            <person name="Seok R."/>
            <person name="Leiner I.M."/>
            <person name="Pamer E.G."/>
        </authorList>
    </citation>
    <scope>NUCLEOTIDE SEQUENCE [LARGE SCALE GENOMIC DNA]</scope>
    <source>
        <strain evidence="5 6">MSK.1.17</strain>
    </source>
</reference>
<evidence type="ECO:0000313" key="7">
    <source>
        <dbReference type="Proteomes" id="UP001299608"/>
    </source>
</evidence>
<comment type="caution">
    <text evidence="4">The sequence shown here is derived from an EMBL/GenBank/DDBJ whole genome shotgun (WGS) entry which is preliminary data.</text>
</comment>
<protein>
    <submittedName>
        <fullName evidence="4">Gfo/Idh/MocA family oxidoreductase</fullName>
    </submittedName>
</protein>
<evidence type="ECO:0000256" key="1">
    <source>
        <dbReference type="ARBA" id="ARBA00023002"/>
    </source>
</evidence>
<gene>
    <name evidence="5" type="ORF">G5B36_08940</name>
    <name evidence="4" type="ORF">L0N08_17890</name>
</gene>
<dbReference type="Pfam" id="PF01408">
    <property type="entry name" value="GFO_IDH_MocA"/>
    <property type="match status" value="1"/>
</dbReference>
<dbReference type="GO" id="GO:0000166">
    <property type="term" value="F:nucleotide binding"/>
    <property type="evidence" value="ECO:0007669"/>
    <property type="project" value="InterPro"/>
</dbReference>
<dbReference type="Proteomes" id="UP001299608">
    <property type="component" value="Unassembled WGS sequence"/>
</dbReference>
<dbReference type="InterPro" id="IPR050463">
    <property type="entry name" value="Gfo/Idh/MocA_oxidrdct_glycsds"/>
</dbReference>
<dbReference type="Gene3D" id="3.40.50.720">
    <property type="entry name" value="NAD(P)-binding Rossmann-like Domain"/>
    <property type="match status" value="1"/>
</dbReference>
<dbReference type="EMBL" id="JAAITT010000010">
    <property type="protein sequence ID" value="NSJ48824.1"/>
    <property type="molecule type" value="Genomic_DNA"/>
</dbReference>
<reference evidence="4" key="3">
    <citation type="submission" date="2022-01" db="EMBL/GenBank/DDBJ databases">
        <title>Collection of gut derived symbiotic bacterial strains cultured from healthy donors.</title>
        <authorList>
            <person name="Lin H."/>
            <person name="Kohout C."/>
            <person name="Waligurski E."/>
            <person name="Pamer E.G."/>
        </authorList>
    </citation>
    <scope>NUCLEOTIDE SEQUENCE</scope>
    <source>
        <strain evidence="4">DFI.6.55</strain>
    </source>
</reference>
<dbReference type="InterPro" id="IPR000683">
    <property type="entry name" value="Gfo/Idh/MocA-like_OxRdtase_N"/>
</dbReference>
<dbReference type="Proteomes" id="UP000669239">
    <property type="component" value="Unassembled WGS sequence"/>
</dbReference>
<evidence type="ECO:0000313" key="4">
    <source>
        <dbReference type="EMBL" id="MCG4747300.1"/>
    </source>
</evidence>
<organism evidence="4 7">
    <name type="scientific">Enterocloster aldenensis</name>
    <dbReference type="NCBI Taxonomy" id="358742"/>
    <lineage>
        <taxon>Bacteria</taxon>
        <taxon>Bacillati</taxon>
        <taxon>Bacillota</taxon>
        <taxon>Clostridia</taxon>
        <taxon>Lachnospirales</taxon>
        <taxon>Lachnospiraceae</taxon>
        <taxon>Enterocloster</taxon>
    </lineage>
</organism>
<dbReference type="SUPFAM" id="SSF55347">
    <property type="entry name" value="Glyceraldehyde-3-phosphate dehydrogenase-like, C-terminal domain"/>
    <property type="match status" value="1"/>
</dbReference>
<name>A0AAX1SE72_9FIRM</name>
<feature type="domain" description="GFO/IDH/MocA-like oxidoreductase" evidence="3">
    <location>
        <begin position="133"/>
        <end position="254"/>
    </location>
</feature>
<dbReference type="PANTHER" id="PTHR43818">
    <property type="entry name" value="BCDNA.GH03377"/>
    <property type="match status" value="1"/>
</dbReference>
<reference evidence="5" key="2">
    <citation type="submission" date="2020-02" db="EMBL/GenBank/DDBJ databases">
        <authorList>
            <person name="Littmann E."/>
            <person name="Sorbara M."/>
        </authorList>
    </citation>
    <scope>NUCLEOTIDE SEQUENCE</scope>
    <source>
        <strain evidence="5">MSK.1.17</strain>
    </source>
</reference>
<proteinExistence type="predicted"/>
<dbReference type="EMBL" id="JAKNGE010000023">
    <property type="protein sequence ID" value="MCG4747300.1"/>
    <property type="molecule type" value="Genomic_DNA"/>
</dbReference>
<dbReference type="InterPro" id="IPR055170">
    <property type="entry name" value="GFO_IDH_MocA-like_dom"/>
</dbReference>
<dbReference type="Gene3D" id="3.30.360.10">
    <property type="entry name" value="Dihydrodipicolinate Reductase, domain 2"/>
    <property type="match status" value="1"/>
</dbReference>
<dbReference type="Pfam" id="PF22725">
    <property type="entry name" value="GFO_IDH_MocA_C3"/>
    <property type="match status" value="1"/>
</dbReference>
<accession>A0AAX1SE72</accession>
<evidence type="ECO:0000313" key="6">
    <source>
        <dbReference type="Proteomes" id="UP000669239"/>
    </source>
</evidence>